<keyword evidence="10" id="KW-1185">Reference proteome</keyword>
<dbReference type="Proteomes" id="UP000504637">
    <property type="component" value="Unplaced"/>
</dbReference>
<feature type="binding site" evidence="7">
    <location>
        <position position="194"/>
    </location>
    <ligand>
        <name>ATP</name>
        <dbReference type="ChEBI" id="CHEBI:30616"/>
    </ligand>
</feature>
<dbReference type="PROSITE" id="PS00108">
    <property type="entry name" value="PROTEIN_KINASE_ST"/>
    <property type="match status" value="1"/>
</dbReference>
<dbReference type="Pfam" id="PF00069">
    <property type="entry name" value="Pkinase"/>
    <property type="match status" value="1"/>
</dbReference>
<protein>
    <submittedName>
        <fullName evidence="11">Kinase-like protein</fullName>
    </submittedName>
</protein>
<evidence type="ECO:0000256" key="6">
    <source>
        <dbReference type="PIRSR" id="PIRSR630616-1"/>
    </source>
</evidence>
<evidence type="ECO:0000313" key="11">
    <source>
        <dbReference type="RefSeq" id="XP_033458502.1"/>
    </source>
</evidence>
<dbReference type="InterPro" id="IPR000719">
    <property type="entry name" value="Prot_kinase_dom"/>
</dbReference>
<reference evidence="11" key="1">
    <citation type="submission" date="2020-01" db="EMBL/GenBank/DDBJ databases">
        <authorList>
            <consortium name="DOE Joint Genome Institute"/>
            <person name="Haridas S."/>
            <person name="Albert R."/>
            <person name="Binder M."/>
            <person name="Bloem J."/>
            <person name="Labutti K."/>
            <person name="Salamov A."/>
            <person name="Andreopoulos B."/>
            <person name="Baker S.E."/>
            <person name="Barry K."/>
            <person name="Bills G."/>
            <person name="Bluhm B.H."/>
            <person name="Cannon C."/>
            <person name="Castanera R."/>
            <person name="Culley D.E."/>
            <person name="Daum C."/>
            <person name="Ezra D."/>
            <person name="Gonzalez J.B."/>
            <person name="Henrissat B."/>
            <person name="Kuo A."/>
            <person name="Liang C."/>
            <person name="Lipzen A."/>
            <person name="Lutzoni F."/>
            <person name="Magnuson J."/>
            <person name="Mondo S."/>
            <person name="Nolan M."/>
            <person name="Ohm R."/>
            <person name="Pangilinan J."/>
            <person name="Park H.-J."/>
            <person name="Ramirez L."/>
            <person name="Alfaro M."/>
            <person name="Sun H."/>
            <person name="Tritt A."/>
            <person name="Yoshinaga Y."/>
            <person name="Zwiers L.-H."/>
            <person name="Turgeon B.G."/>
            <person name="Goodwin S.B."/>
            <person name="Spatafora J.W."/>
            <person name="Crous P.W."/>
            <person name="Grigoriev I.V."/>
        </authorList>
    </citation>
    <scope>NUCLEOTIDE SEQUENCE</scope>
    <source>
        <strain evidence="11">CBS 342.82</strain>
    </source>
</reference>
<dbReference type="SUPFAM" id="SSF56112">
    <property type="entry name" value="Protein kinase-like (PK-like)"/>
    <property type="match status" value="1"/>
</dbReference>
<reference evidence="11" key="3">
    <citation type="submission" date="2025-08" db="UniProtKB">
        <authorList>
            <consortium name="RefSeq"/>
        </authorList>
    </citation>
    <scope>IDENTIFICATION</scope>
    <source>
        <strain evidence="11">CBS 342.82</strain>
    </source>
</reference>
<evidence type="ECO:0000256" key="4">
    <source>
        <dbReference type="ARBA" id="ARBA00022777"/>
    </source>
</evidence>
<dbReference type="InterPro" id="IPR008271">
    <property type="entry name" value="Ser/Thr_kinase_AS"/>
</dbReference>
<gene>
    <name evidence="11" type="ORF">K489DRAFT_248656</name>
</gene>
<feature type="active site" description="Proton acceptor" evidence="6">
    <location>
        <position position="173"/>
    </location>
</feature>
<dbReference type="AlphaFoldDB" id="A0A6J3M0C2"/>
<keyword evidence="2" id="KW-0808">Transferase</keyword>
<dbReference type="SMART" id="SM00220">
    <property type="entry name" value="S_TKc"/>
    <property type="match status" value="1"/>
</dbReference>
<evidence type="ECO:0000313" key="10">
    <source>
        <dbReference type="Proteomes" id="UP000504637"/>
    </source>
</evidence>
<reference evidence="11" key="2">
    <citation type="submission" date="2020-04" db="EMBL/GenBank/DDBJ databases">
        <authorList>
            <consortium name="NCBI Genome Project"/>
        </authorList>
    </citation>
    <scope>NUCLEOTIDE SEQUENCE</scope>
    <source>
        <strain evidence="11">CBS 342.82</strain>
    </source>
</reference>
<evidence type="ECO:0000256" key="2">
    <source>
        <dbReference type="ARBA" id="ARBA00022679"/>
    </source>
</evidence>
<dbReference type="GeneID" id="54357732"/>
<dbReference type="GO" id="GO:0005524">
    <property type="term" value="F:ATP binding"/>
    <property type="evidence" value="ECO:0007669"/>
    <property type="project" value="UniProtKB-KW"/>
</dbReference>
<keyword evidence="1" id="KW-0723">Serine/threonine-protein kinase</keyword>
<keyword evidence="5 7" id="KW-0067">ATP-binding</keyword>
<evidence type="ECO:0000256" key="1">
    <source>
        <dbReference type="ARBA" id="ARBA00022527"/>
    </source>
</evidence>
<dbReference type="PANTHER" id="PTHR24350">
    <property type="entry name" value="SERINE/THREONINE-PROTEIN KINASE IAL-RELATED"/>
    <property type="match status" value="1"/>
</dbReference>
<dbReference type="GO" id="GO:0004674">
    <property type="term" value="F:protein serine/threonine kinase activity"/>
    <property type="evidence" value="ECO:0007669"/>
    <property type="project" value="UniProtKB-KW"/>
</dbReference>
<feature type="binding site" evidence="7">
    <location>
        <position position="77"/>
    </location>
    <ligand>
        <name>ATP</name>
        <dbReference type="ChEBI" id="CHEBI:30616"/>
    </ligand>
</feature>
<sequence length="1061" mass="117081">MATPSEDLVGLTELDATCFEDSKYAYTTFYSSVNGQGQGKKQLWRRGYNPLGTGGFGAVFREECIEGLAQGTARAVKHINKQTASRRGMAIDYSRELEAIARFSQAKYAPFFVRSDGWYETETMICIIMELVPHGNLQQYIKCGLPEAETIVLVKQTLHGLDCMHQAGYTHRDIKPQNLLVVRPGPEWQIKIADFGLSKRLVENLWSLRTVIGTAGFMAPEMLGLTRDEKYDSDDSEDERGPSYSNAVDIWAVGILCYIFVTGDLPFPSQKLLRRYVKKREGLAVEPLRHLSPLGGIFIQSLLSPTPLDRPTAAASLQHQWIRPSDAIVCTSHHHESFSGDSFLSQASASWDTQEFPTKIAPRSQPSETHSVDNLASRVPPQALTEEHRQAVNSVASTEDLHVDSDDGAVSIPATPLQLLPLETKRPSNPVERSEVTLPMDPMRKAHSEPRRIDKPILLARSSEPSVENLEQGPFAPSSPVLKTQSSVLFDGDDMHMQGIGELLAHRISHKMTSYPSPRQLAAEADPWTDLSPRAMPRSISDVSSESGISSALPASSTLGLDSIGDSGYATATVMTMTKFRAPGPVISPETSFALASTTTGGQPMPVMKLGNIPPRTALQKVSNDTSPGKLRTLTAWLQRRGKASDGEGAEDFPVSIESIGLEWDRDTLARSPPDLHALELKRYNTLEGQCLPDHHEIICGYKMLHFSPCGTLLVARVPGSSLSLWDMNTATKRGALRETMGSSEGDRTTTHSSQTCMYFSSNRRRLTVGMYHSRKSHKRLVTTVYDLSNWKSFSQEESTWKELWSDDDRLLGFLSYDRLITCSGFPSVPGTTERLLRIWNVSHHASIQLEPIQMGFVKEEAIFLPYELSPDGKVVLSIVRASPLTFLHVHDLNMGRLIVRDIPCYAQPAPVFGPDSKFVVFLRPFSRKKGGNGICVCVLEIATGSVRELAMPANPLLAKRPGQCALSPGGKYVFWIHNVTKDIRIWDVAADSQVKHTCAMGVDFVPELLQTSVRGALAITGKDRSEIELWELPHEMGPLSISWSQDADCSASLSSSRSLP</sequence>
<evidence type="ECO:0000256" key="8">
    <source>
        <dbReference type="PIRSR" id="PIRSR630616-3"/>
    </source>
</evidence>
<feature type="domain" description="Protein kinase" evidence="9">
    <location>
        <begin position="45"/>
        <end position="322"/>
    </location>
</feature>
<keyword evidence="4" id="KW-0418">Kinase</keyword>
<dbReference type="SUPFAM" id="SSF82171">
    <property type="entry name" value="DPP6 N-terminal domain-like"/>
    <property type="match status" value="1"/>
</dbReference>
<organism evidence="11">
    <name type="scientific">Dissoconium aciculare CBS 342.82</name>
    <dbReference type="NCBI Taxonomy" id="1314786"/>
    <lineage>
        <taxon>Eukaryota</taxon>
        <taxon>Fungi</taxon>
        <taxon>Dikarya</taxon>
        <taxon>Ascomycota</taxon>
        <taxon>Pezizomycotina</taxon>
        <taxon>Dothideomycetes</taxon>
        <taxon>Dothideomycetidae</taxon>
        <taxon>Mycosphaerellales</taxon>
        <taxon>Dissoconiaceae</taxon>
        <taxon>Dissoconium</taxon>
    </lineage>
</organism>
<proteinExistence type="predicted"/>
<keyword evidence="3 7" id="KW-0547">Nucleotide-binding</keyword>
<dbReference type="InterPro" id="IPR011009">
    <property type="entry name" value="Kinase-like_dom_sf"/>
</dbReference>
<dbReference type="InterPro" id="IPR030616">
    <property type="entry name" value="Aur-like"/>
</dbReference>
<feature type="cross-link" description="Glycyl lysine isopeptide (Lys-Gly) (interchain with G-Cter in SUMO2)" evidence="8">
    <location>
        <position position="175"/>
    </location>
</feature>
<dbReference type="Gene3D" id="2.130.10.10">
    <property type="entry name" value="YVTN repeat-like/Quinoprotein amine dehydrogenase"/>
    <property type="match status" value="1"/>
</dbReference>
<evidence type="ECO:0000256" key="3">
    <source>
        <dbReference type="ARBA" id="ARBA00022741"/>
    </source>
</evidence>
<dbReference type="PROSITE" id="PS50011">
    <property type="entry name" value="PROTEIN_KINASE_DOM"/>
    <property type="match status" value="1"/>
</dbReference>
<evidence type="ECO:0000256" key="7">
    <source>
        <dbReference type="PIRSR" id="PIRSR630616-2"/>
    </source>
</evidence>
<dbReference type="Gene3D" id="1.10.510.10">
    <property type="entry name" value="Transferase(Phosphotransferase) domain 1"/>
    <property type="match status" value="1"/>
</dbReference>
<name>A0A6J3M0C2_9PEZI</name>
<accession>A0A6J3M0C2</accession>
<dbReference type="RefSeq" id="XP_033458502.1">
    <property type="nucleotide sequence ID" value="XM_033599933.1"/>
</dbReference>
<dbReference type="OrthoDB" id="10252171at2759"/>
<dbReference type="InterPro" id="IPR015943">
    <property type="entry name" value="WD40/YVTN_repeat-like_dom_sf"/>
</dbReference>
<evidence type="ECO:0000259" key="9">
    <source>
        <dbReference type="PROSITE" id="PS50011"/>
    </source>
</evidence>
<evidence type="ECO:0000256" key="5">
    <source>
        <dbReference type="ARBA" id="ARBA00022840"/>
    </source>
</evidence>